<sequence length="231" mass="26252">MPVSKLILFDHRTIFLLSIKVYIGNFGNDLNPTLIQKFLEMPLSKTTQEFLGLNELSSNQEIIKSVISKYPGLRFHEIKKETKLANGTLQHHLGQMTKSNNLKAKYIDTIPRYYSYDLDIVNHVVLLRLRQTTTSRIIKSLLKNECQTFGQLVKFSKKSPGTVSIYKNMLLADNIIVGDTNSCQCSKGIAHTAIKYRLVEPEKVRALVEEYGKSSLRQSADNLADIFLSLK</sequence>
<dbReference type="InterPro" id="IPR056504">
    <property type="entry name" value="HTH_HVO_0163_N"/>
</dbReference>
<proteinExistence type="predicted"/>
<dbReference type="PANTHER" id="PTHR36216">
    <property type="entry name" value="TRANSCRIPTIONAL REGULATOR, TRMB"/>
    <property type="match status" value="1"/>
</dbReference>
<dbReference type="Pfam" id="PF24266">
    <property type="entry name" value="HTH_HVO_0163_N"/>
    <property type="match status" value="1"/>
</dbReference>
<dbReference type="InterPro" id="IPR036388">
    <property type="entry name" value="WH-like_DNA-bd_sf"/>
</dbReference>
<reference evidence="2" key="1">
    <citation type="journal article" date="2014" name="Genome Biol. Evol.">
        <title>Pangenome evidence for extensive interdomain horizontal transfer affecting lineage core and shell genes in uncultured planktonic thaumarchaeota and euryarchaeota.</title>
        <authorList>
            <person name="Deschamps P."/>
            <person name="Zivanovic Y."/>
            <person name="Moreira D."/>
            <person name="Rodriguez-Valera F."/>
            <person name="Lopez-Garcia P."/>
        </authorList>
    </citation>
    <scope>NUCLEOTIDE SEQUENCE</scope>
</reference>
<feature type="domain" description="HVO-0163 N-terminal HTH" evidence="1">
    <location>
        <begin position="60"/>
        <end position="121"/>
    </location>
</feature>
<name>A0A075GBD9_9ARCH</name>
<accession>A0A075GBD9</accession>
<dbReference type="EMBL" id="KF900598">
    <property type="protein sequence ID" value="AIF00670.1"/>
    <property type="molecule type" value="Genomic_DNA"/>
</dbReference>
<evidence type="ECO:0000313" key="2">
    <source>
        <dbReference type="EMBL" id="AIF00670.1"/>
    </source>
</evidence>
<dbReference type="Gene3D" id="1.10.10.10">
    <property type="entry name" value="Winged helix-like DNA-binding domain superfamily/Winged helix DNA-binding domain"/>
    <property type="match status" value="1"/>
</dbReference>
<evidence type="ECO:0000259" key="1">
    <source>
        <dbReference type="Pfam" id="PF24266"/>
    </source>
</evidence>
<organism evidence="2">
    <name type="scientific">uncultured marine thaumarchaeote KM3_136_D12</name>
    <dbReference type="NCBI Taxonomy" id="1456005"/>
    <lineage>
        <taxon>Archaea</taxon>
        <taxon>Nitrososphaerota</taxon>
        <taxon>environmental samples</taxon>
    </lineage>
</organism>
<dbReference type="AlphaFoldDB" id="A0A075GBD9"/>
<protein>
    <recommendedName>
        <fullName evidence="1">HVO-0163 N-terminal HTH domain-containing protein</fullName>
    </recommendedName>
</protein>
<dbReference type="PANTHER" id="PTHR36216:SF1">
    <property type="entry name" value="HTH ARSR-TYPE DOMAIN-CONTAINING PROTEIN"/>
    <property type="match status" value="1"/>
</dbReference>